<reference evidence="1 2" key="1">
    <citation type="journal article" date="2017" name="Front. Microbiol.">
        <title>New Insights into the Diversity of the Genus Faecalibacterium.</title>
        <authorList>
            <person name="Benevides L."/>
            <person name="Burman S."/>
            <person name="Martin R."/>
            <person name="Robert V."/>
            <person name="Thomas M."/>
            <person name="Miquel S."/>
            <person name="Chain F."/>
            <person name="Sokol H."/>
            <person name="Bermudez-Humaran L.G."/>
            <person name="Morrison M."/>
            <person name="Langella P."/>
            <person name="Azevedo V.A."/>
            <person name="Chatel J.M."/>
            <person name="Soares S."/>
        </authorList>
    </citation>
    <scope>NUCLEOTIDE SEQUENCE [LARGE SCALE GENOMIC DNA]</scope>
    <source>
        <strain evidence="1 2">CNCM I 4644</strain>
    </source>
</reference>
<evidence type="ECO:0000313" key="1">
    <source>
        <dbReference type="EMBL" id="PDX83082.1"/>
    </source>
</evidence>
<dbReference type="Proteomes" id="UP000220480">
    <property type="component" value="Unassembled WGS sequence"/>
</dbReference>
<gene>
    <name evidence="1" type="ORF">CGS59_13285</name>
</gene>
<name>A0A2A7AVJ5_9FIRM</name>
<dbReference type="EMBL" id="NMTZ01000027">
    <property type="protein sequence ID" value="PDX83082.1"/>
    <property type="molecule type" value="Genomic_DNA"/>
</dbReference>
<dbReference type="AlphaFoldDB" id="A0A2A7AVJ5"/>
<comment type="caution">
    <text evidence="1">The sequence shown here is derived from an EMBL/GenBank/DDBJ whole genome shotgun (WGS) entry which is preliminary data.</text>
</comment>
<proteinExistence type="predicted"/>
<sequence length="211" mass="24320">MRTLRERDALLEELWKQFGDVPMDPSTETMEAPFLDFPAGTSRVDIWRWFDERHSKGIAYLLYNEDASNAASITSLLHCQKLCTECCSETCVFNSQGICMAPFLTGKKPGIHDDGCTDYCPKPLDGCEPVRSYSEYELRSYEEDVREHISQFTDEELMEAYELDRTTLNALAPRAAVLMRKYIDNDDSWTYHRDYAISEAVSEYKEDKDNG</sequence>
<dbReference type="RefSeq" id="WP_097780311.1">
    <property type="nucleotide sequence ID" value="NZ_NMTZ01000027.1"/>
</dbReference>
<evidence type="ECO:0000313" key="2">
    <source>
        <dbReference type="Proteomes" id="UP000220480"/>
    </source>
</evidence>
<organism evidence="1 2">
    <name type="scientific">Faecalibacterium prausnitzii</name>
    <dbReference type="NCBI Taxonomy" id="853"/>
    <lineage>
        <taxon>Bacteria</taxon>
        <taxon>Bacillati</taxon>
        <taxon>Bacillota</taxon>
        <taxon>Clostridia</taxon>
        <taxon>Eubacteriales</taxon>
        <taxon>Oscillospiraceae</taxon>
        <taxon>Faecalibacterium</taxon>
    </lineage>
</organism>
<accession>A0A2A7AVJ5</accession>
<protein>
    <submittedName>
        <fullName evidence="1">Uncharacterized protein</fullName>
    </submittedName>
</protein>